<keyword evidence="2" id="KW-1185">Reference proteome</keyword>
<dbReference type="Proteomes" id="UP000286415">
    <property type="component" value="Unassembled WGS sequence"/>
</dbReference>
<proteinExistence type="predicted"/>
<dbReference type="AlphaFoldDB" id="A0A3R7CYY1"/>
<gene>
    <name evidence="1" type="ORF">CSKR_112747</name>
</gene>
<accession>A0A3R7CYY1</accession>
<dbReference type="InParanoid" id="A0A3R7CYY1"/>
<name>A0A3R7CYY1_CLOSI</name>
<reference evidence="1 2" key="2">
    <citation type="journal article" date="2021" name="Genomics">
        <title>High-quality reference genome for Clonorchis sinensis.</title>
        <authorList>
            <person name="Young N.D."/>
            <person name="Stroehlein A.J."/>
            <person name="Kinkar L."/>
            <person name="Wang T."/>
            <person name="Sohn W.M."/>
            <person name="Chang B.C.H."/>
            <person name="Kaur P."/>
            <person name="Weisz D."/>
            <person name="Dudchenko O."/>
            <person name="Aiden E.L."/>
            <person name="Korhonen P.K."/>
            <person name="Gasser R.B."/>
        </authorList>
    </citation>
    <scope>NUCLEOTIDE SEQUENCE [LARGE SCALE GENOMIC DNA]</scope>
    <source>
        <strain evidence="1">Cs-k2</strain>
    </source>
</reference>
<organism evidence="1 2">
    <name type="scientific">Clonorchis sinensis</name>
    <name type="common">Chinese liver fluke</name>
    <dbReference type="NCBI Taxonomy" id="79923"/>
    <lineage>
        <taxon>Eukaryota</taxon>
        <taxon>Metazoa</taxon>
        <taxon>Spiralia</taxon>
        <taxon>Lophotrochozoa</taxon>
        <taxon>Platyhelminthes</taxon>
        <taxon>Trematoda</taxon>
        <taxon>Digenea</taxon>
        <taxon>Opisthorchiida</taxon>
        <taxon>Opisthorchiata</taxon>
        <taxon>Opisthorchiidae</taxon>
        <taxon>Clonorchis</taxon>
    </lineage>
</organism>
<sequence>FSSDFVHYKECLNSCSNCRYTFSGPHNFAICERSRHTGFECCCCTFDFLQLNTQNKDSHENHADQYSRYRGSFPSAGARWPKWSERGFTDRKVCGSNPTSTSRLPLSRIGQPGSIPALVQPSGGMAARHRKGAAEVIVPSSWLLPVTEKNADGLRIKNCLWYWGEMAQWLEHEFTDRKVCGSNPISGSRLLLSRLGQPDSIPALVLPSGSVAARHRKGDTAERFSSVVSHYASVVRAWTGKSVDQTPSRHLDCSCLGLGNLGVSQPSCFIRVAWQLGTETVLQLNDY</sequence>
<comment type="caution">
    <text evidence="1">The sequence shown here is derived from an EMBL/GenBank/DDBJ whole genome shotgun (WGS) entry which is preliminary data.</text>
</comment>
<protein>
    <submittedName>
        <fullName evidence="1">Uncharacterized protein</fullName>
    </submittedName>
</protein>
<evidence type="ECO:0000313" key="1">
    <source>
        <dbReference type="EMBL" id="KAG5453186.1"/>
    </source>
</evidence>
<reference evidence="1 2" key="1">
    <citation type="journal article" date="2018" name="Biotechnol. Adv.">
        <title>Improved genomic resources and new bioinformatic workflow for the carcinogenic parasite Clonorchis sinensis: Biotechnological implications.</title>
        <authorList>
            <person name="Wang D."/>
            <person name="Korhonen P.K."/>
            <person name="Gasser R.B."/>
            <person name="Young N.D."/>
        </authorList>
    </citation>
    <scope>NUCLEOTIDE SEQUENCE [LARGE SCALE GENOMIC DNA]</scope>
    <source>
        <strain evidence="1">Cs-k2</strain>
    </source>
</reference>
<dbReference type="EMBL" id="NIRI02000013">
    <property type="protein sequence ID" value="KAG5453186.1"/>
    <property type="molecule type" value="Genomic_DNA"/>
</dbReference>
<feature type="non-terminal residue" evidence="1">
    <location>
        <position position="1"/>
    </location>
</feature>
<dbReference type="OrthoDB" id="6227366at2759"/>
<evidence type="ECO:0000313" key="2">
    <source>
        <dbReference type="Proteomes" id="UP000286415"/>
    </source>
</evidence>